<evidence type="ECO:0000256" key="1">
    <source>
        <dbReference type="SAM" id="SignalP"/>
    </source>
</evidence>
<organism evidence="2 3">
    <name type="scientific">Brassica napus</name>
    <name type="common">Rape</name>
    <dbReference type="NCBI Taxonomy" id="3708"/>
    <lineage>
        <taxon>Eukaryota</taxon>
        <taxon>Viridiplantae</taxon>
        <taxon>Streptophyta</taxon>
        <taxon>Embryophyta</taxon>
        <taxon>Tracheophyta</taxon>
        <taxon>Spermatophyta</taxon>
        <taxon>Magnoliopsida</taxon>
        <taxon>eudicotyledons</taxon>
        <taxon>Gunneridae</taxon>
        <taxon>Pentapetalae</taxon>
        <taxon>rosids</taxon>
        <taxon>malvids</taxon>
        <taxon>Brassicales</taxon>
        <taxon>Brassicaceae</taxon>
        <taxon>Brassiceae</taxon>
        <taxon>Brassica</taxon>
    </lineage>
</organism>
<feature type="signal peptide" evidence="1">
    <location>
        <begin position="1"/>
        <end position="15"/>
    </location>
</feature>
<feature type="non-terminal residue" evidence="2">
    <location>
        <position position="1"/>
    </location>
</feature>
<evidence type="ECO:0000313" key="3">
    <source>
        <dbReference type="Proteomes" id="UP000824890"/>
    </source>
</evidence>
<name>A0ABQ7X793_BRANA</name>
<protein>
    <submittedName>
        <fullName evidence="2">Uncharacterized protein</fullName>
    </submittedName>
</protein>
<proteinExistence type="predicted"/>
<comment type="caution">
    <text evidence="2">The sequence shown here is derived from an EMBL/GenBank/DDBJ whole genome shotgun (WGS) entry which is preliminary data.</text>
</comment>
<dbReference type="Proteomes" id="UP000824890">
    <property type="component" value="Unassembled WGS sequence"/>
</dbReference>
<accession>A0ABQ7X793</accession>
<feature type="non-terminal residue" evidence="2">
    <location>
        <position position="170"/>
    </location>
</feature>
<sequence>WLNHLFFLHILRLEAVFFHRQGAICSESLFGFFSNTPSFDRQVLFAGIQDRSYIGSHDPSRPKLFIFIGTSNCFPQRSKKDKKTTINQNRVQKVWRVDGGGSDNGRSKGNYSYCLLRFNIFWIILLVCPLMWPQSIKQHSFCSGSETLKPSSCTLWQSQPFCIQIRDQFD</sequence>
<keyword evidence="1" id="KW-0732">Signal</keyword>
<reference evidence="2 3" key="1">
    <citation type="submission" date="2021-05" db="EMBL/GenBank/DDBJ databases">
        <title>Genome Assembly of Synthetic Allotetraploid Brassica napus Reveals Homoeologous Exchanges between Subgenomes.</title>
        <authorList>
            <person name="Davis J.T."/>
        </authorList>
    </citation>
    <scope>NUCLEOTIDE SEQUENCE [LARGE SCALE GENOMIC DNA]</scope>
    <source>
        <strain evidence="3">cv. Da-Ae</strain>
        <tissue evidence="2">Seedling</tissue>
    </source>
</reference>
<gene>
    <name evidence="2" type="ORF">HID58_094894</name>
</gene>
<keyword evidence="3" id="KW-1185">Reference proteome</keyword>
<dbReference type="EMBL" id="JAGKQM010001809">
    <property type="protein sequence ID" value="KAH0851234.1"/>
    <property type="molecule type" value="Genomic_DNA"/>
</dbReference>
<evidence type="ECO:0000313" key="2">
    <source>
        <dbReference type="EMBL" id="KAH0851234.1"/>
    </source>
</evidence>
<feature type="chain" id="PRO_5046227024" evidence="1">
    <location>
        <begin position="16"/>
        <end position="170"/>
    </location>
</feature>